<dbReference type="GeneID" id="30983444"/>
<proteinExistence type="predicted"/>
<organism evidence="3 4">
    <name type="scientific">Suhomyces tanzawaensis NRRL Y-17324</name>
    <dbReference type="NCBI Taxonomy" id="984487"/>
    <lineage>
        <taxon>Eukaryota</taxon>
        <taxon>Fungi</taxon>
        <taxon>Dikarya</taxon>
        <taxon>Ascomycota</taxon>
        <taxon>Saccharomycotina</taxon>
        <taxon>Pichiomycetes</taxon>
        <taxon>Debaryomycetaceae</taxon>
        <taxon>Suhomyces</taxon>
    </lineage>
</organism>
<dbReference type="STRING" id="984487.A0A1E4SNH2"/>
<dbReference type="Pfam" id="PF11496">
    <property type="entry name" value="HDA2-3"/>
    <property type="match status" value="1"/>
</dbReference>
<feature type="coiled-coil region" evidence="1">
    <location>
        <begin position="574"/>
        <end position="633"/>
    </location>
</feature>
<dbReference type="OrthoDB" id="3647690at2759"/>
<sequence>MDLLKILDGTPEPPIVELELGNVNTTGDYHLATPMYEFQKELTDQIVSLHYPDILKYCETNDLKELIVKSLEICINNCMLVSTHPYLLIKHYMPKNLLLKDMSSKLADTSGKFNVLKDLMNVIILSGSNRSRSKTIGVVMKNDPRFFDLVEALLLGCNGKKTIKRYVGQNVQRESKKSGKTDVNNKDSKKETKRKTTDALTTIHLLPCDGEIQKDQDVLDSVRFDALIIFDGYVDTTHDFVNKIRSQNRLDPAIFIRLVPMKTIEHCKVYYSDTKDQSDYLYKLISSIVCLREFIGNLPPDIFPIYNQKLTYLASKFFNQVWETSPVIKKSKFIPWPLPDLPNIPKFSASDVERSLLTEVHFHYTPYDSADLPNVESEKPAEKKRTYYEMKRLELDYITNPLKNDYSDLIGIHSKYPHPDTLTTNSSVLTHRLIMTLNSLFIDLELYEQEYLSYLKIDQRPDRIARETDLTKTKGILDDIDHAESRITISNKWYEKKTKEIEVVQEEIKKLDKQVENYVSDNEIIDEEKIKEVKNQLEIWQLQSQIKGYLARIKSKNEEKLYTNREYENSLSSIKESEEQTAIIQEKIKETRQKLDLVEDLEVKENQKFKLERENLIQVIASEKEKYEALKLKVSSSLKFLRDTSHLKKRKGRAFTPSK</sequence>
<dbReference type="EMBL" id="KV453910">
    <property type="protein sequence ID" value="ODV81070.1"/>
    <property type="molecule type" value="Genomic_DNA"/>
</dbReference>
<dbReference type="PROSITE" id="PS50096">
    <property type="entry name" value="IQ"/>
    <property type="match status" value="1"/>
</dbReference>
<evidence type="ECO:0000256" key="1">
    <source>
        <dbReference type="SAM" id="Coils"/>
    </source>
</evidence>
<dbReference type="Proteomes" id="UP000094285">
    <property type="component" value="Unassembled WGS sequence"/>
</dbReference>
<protein>
    <recommendedName>
        <fullName evidence="5">HDA1 complex subunit 3</fullName>
    </recommendedName>
</protein>
<keyword evidence="1" id="KW-0175">Coiled coil</keyword>
<dbReference type="AlphaFoldDB" id="A0A1E4SNH2"/>
<evidence type="ECO:0008006" key="5">
    <source>
        <dbReference type="Google" id="ProtNLM"/>
    </source>
</evidence>
<dbReference type="InterPro" id="IPR021006">
    <property type="entry name" value="Hda2/3"/>
</dbReference>
<dbReference type="GO" id="GO:0070823">
    <property type="term" value="C:HDA1 complex"/>
    <property type="evidence" value="ECO:0007669"/>
    <property type="project" value="InterPro"/>
</dbReference>
<gene>
    <name evidence="3" type="ORF">CANTADRAFT_46227</name>
</gene>
<dbReference type="PRINTS" id="PR02093">
    <property type="entry name" value="HDA1SUBUNIT3"/>
</dbReference>
<evidence type="ECO:0000313" key="4">
    <source>
        <dbReference type="Proteomes" id="UP000094285"/>
    </source>
</evidence>
<dbReference type="InterPro" id="IPR038609">
    <property type="entry name" value="HDA1_su2/3_sf"/>
</dbReference>
<dbReference type="InterPro" id="IPR026216">
    <property type="entry name" value="HDA3"/>
</dbReference>
<name>A0A1E4SNH2_9ASCO</name>
<dbReference type="RefSeq" id="XP_020066192.1">
    <property type="nucleotide sequence ID" value="XM_020209308.1"/>
</dbReference>
<reference evidence="4" key="1">
    <citation type="submission" date="2016-05" db="EMBL/GenBank/DDBJ databases">
        <title>Comparative genomics of biotechnologically important yeasts.</title>
        <authorList>
            <consortium name="DOE Joint Genome Institute"/>
            <person name="Riley R."/>
            <person name="Haridas S."/>
            <person name="Wolfe K.H."/>
            <person name="Lopes M.R."/>
            <person name="Hittinger C.T."/>
            <person name="Goker M."/>
            <person name="Salamov A."/>
            <person name="Wisecaver J."/>
            <person name="Long T.M."/>
            <person name="Aerts A.L."/>
            <person name="Barry K."/>
            <person name="Choi C."/>
            <person name="Clum A."/>
            <person name="Coughlan A.Y."/>
            <person name="Deshpande S."/>
            <person name="Douglass A.P."/>
            <person name="Hanson S.J."/>
            <person name="Klenk H.-P."/>
            <person name="Labutti K."/>
            <person name="Lapidus A."/>
            <person name="Lindquist E."/>
            <person name="Lipzen A."/>
            <person name="Meier-Kolthoff J.P."/>
            <person name="Ohm R.A."/>
            <person name="Otillar R.P."/>
            <person name="Pangilinan J."/>
            <person name="Peng Y."/>
            <person name="Rokas A."/>
            <person name="Rosa C.A."/>
            <person name="Scheuner C."/>
            <person name="Sibirny A.A."/>
            <person name="Slot J.C."/>
            <person name="Stielow J.B."/>
            <person name="Sun H."/>
            <person name="Kurtzman C.P."/>
            <person name="Blackwell M."/>
            <person name="Grigoriev I.V."/>
            <person name="Jeffries T.W."/>
        </authorList>
    </citation>
    <scope>NUCLEOTIDE SEQUENCE [LARGE SCALE GENOMIC DNA]</scope>
    <source>
        <strain evidence="4">NRRL Y-17324</strain>
    </source>
</reference>
<feature type="region of interest" description="Disordered" evidence="2">
    <location>
        <begin position="168"/>
        <end position="194"/>
    </location>
</feature>
<feature type="coiled-coil region" evidence="1">
    <location>
        <begin position="494"/>
        <end position="528"/>
    </location>
</feature>
<dbReference type="Gene3D" id="3.40.50.12360">
    <property type="match status" value="1"/>
</dbReference>
<evidence type="ECO:0000256" key="2">
    <source>
        <dbReference type="SAM" id="MobiDB-lite"/>
    </source>
</evidence>
<evidence type="ECO:0000313" key="3">
    <source>
        <dbReference type="EMBL" id="ODV81070.1"/>
    </source>
</evidence>
<keyword evidence="4" id="KW-1185">Reference proteome</keyword>
<feature type="compositionally biased region" description="Basic and acidic residues" evidence="2">
    <location>
        <begin position="173"/>
        <end position="194"/>
    </location>
</feature>
<accession>A0A1E4SNH2</accession>